<dbReference type="Pfam" id="PF20240">
    <property type="entry name" value="DUF6597"/>
    <property type="match status" value="1"/>
</dbReference>
<sequence>MVDEAVRGRPAPPLRGLVGWYSGYRQRGVEPCRHRGLPSPYLTLILTLDEPLTVAAHPGPHDAPGDYVTLLGGLHTTPAVIDVPGRQSGVQVALGPLGARALLGLPAGGLAGIDVHADDVLGADARDAQEKLREAADWPGRFRVVDTWLLGRLREADLPPEVCEAWRLLLASGGLLRVSALAEEVGWSERHLRNRFLAEIGLTPKAAARVVRFDVARRRLASRPTAPDLAGLAADHGYADQSHLDREFTALAGCSPSAWLAEEFRNIQAGHHPTGGGWGQQPESSEERQ</sequence>
<dbReference type="Gene3D" id="1.10.10.60">
    <property type="entry name" value="Homeodomain-like"/>
    <property type="match status" value="1"/>
</dbReference>
<organism evidence="6 7">
    <name type="scientific">Streptacidiphilus pinicola</name>
    <dbReference type="NCBI Taxonomy" id="2219663"/>
    <lineage>
        <taxon>Bacteria</taxon>
        <taxon>Bacillati</taxon>
        <taxon>Actinomycetota</taxon>
        <taxon>Actinomycetes</taxon>
        <taxon>Kitasatosporales</taxon>
        <taxon>Streptomycetaceae</taxon>
        <taxon>Streptacidiphilus</taxon>
    </lineage>
</organism>
<comment type="caution">
    <text evidence="6">The sequence shown here is derived from an EMBL/GenBank/DDBJ whole genome shotgun (WGS) entry which is preliminary data.</text>
</comment>
<dbReference type="Proteomes" id="UP000248889">
    <property type="component" value="Unassembled WGS sequence"/>
</dbReference>
<feature type="region of interest" description="Disordered" evidence="4">
    <location>
        <begin position="270"/>
        <end position="289"/>
    </location>
</feature>
<dbReference type="PROSITE" id="PS01124">
    <property type="entry name" value="HTH_ARAC_FAMILY_2"/>
    <property type="match status" value="1"/>
</dbReference>
<dbReference type="InterPro" id="IPR046532">
    <property type="entry name" value="DUF6597"/>
</dbReference>
<dbReference type="SMART" id="SM00342">
    <property type="entry name" value="HTH_ARAC"/>
    <property type="match status" value="1"/>
</dbReference>
<dbReference type="InterPro" id="IPR018060">
    <property type="entry name" value="HTH_AraC"/>
</dbReference>
<dbReference type="EMBL" id="QKYN01000059">
    <property type="protein sequence ID" value="RAG84808.1"/>
    <property type="molecule type" value="Genomic_DNA"/>
</dbReference>
<evidence type="ECO:0000256" key="4">
    <source>
        <dbReference type="SAM" id="MobiDB-lite"/>
    </source>
</evidence>
<evidence type="ECO:0000256" key="1">
    <source>
        <dbReference type="ARBA" id="ARBA00023015"/>
    </source>
</evidence>
<gene>
    <name evidence="6" type="ORF">DN069_15245</name>
</gene>
<accession>A0A2X0JB80</accession>
<keyword evidence="2" id="KW-0238">DNA-binding</keyword>
<dbReference type="InterPro" id="IPR050204">
    <property type="entry name" value="AraC_XylS_family_regulators"/>
</dbReference>
<evidence type="ECO:0000313" key="7">
    <source>
        <dbReference type="Proteomes" id="UP000248889"/>
    </source>
</evidence>
<evidence type="ECO:0000313" key="6">
    <source>
        <dbReference type="EMBL" id="RAG84808.1"/>
    </source>
</evidence>
<protein>
    <submittedName>
        <fullName evidence="6">AraC family transcriptional regulator</fullName>
    </submittedName>
</protein>
<dbReference type="GO" id="GO:0043565">
    <property type="term" value="F:sequence-specific DNA binding"/>
    <property type="evidence" value="ECO:0007669"/>
    <property type="project" value="InterPro"/>
</dbReference>
<dbReference type="Pfam" id="PF12833">
    <property type="entry name" value="HTH_18"/>
    <property type="match status" value="1"/>
</dbReference>
<name>A0A2X0JB80_9ACTN</name>
<dbReference type="GO" id="GO:0003700">
    <property type="term" value="F:DNA-binding transcription factor activity"/>
    <property type="evidence" value="ECO:0007669"/>
    <property type="project" value="InterPro"/>
</dbReference>
<keyword evidence="7" id="KW-1185">Reference proteome</keyword>
<feature type="domain" description="HTH araC/xylS-type" evidence="5">
    <location>
        <begin position="160"/>
        <end position="262"/>
    </location>
</feature>
<dbReference type="AlphaFoldDB" id="A0A2X0JB80"/>
<evidence type="ECO:0000259" key="5">
    <source>
        <dbReference type="PROSITE" id="PS01124"/>
    </source>
</evidence>
<evidence type="ECO:0000256" key="2">
    <source>
        <dbReference type="ARBA" id="ARBA00023125"/>
    </source>
</evidence>
<proteinExistence type="predicted"/>
<dbReference type="OrthoDB" id="2559672at2"/>
<dbReference type="PANTHER" id="PTHR46796:SF15">
    <property type="entry name" value="BLL1074 PROTEIN"/>
    <property type="match status" value="1"/>
</dbReference>
<dbReference type="PANTHER" id="PTHR46796">
    <property type="entry name" value="HTH-TYPE TRANSCRIPTIONAL ACTIVATOR RHAS-RELATED"/>
    <property type="match status" value="1"/>
</dbReference>
<evidence type="ECO:0000256" key="3">
    <source>
        <dbReference type="ARBA" id="ARBA00023163"/>
    </source>
</evidence>
<keyword evidence="3" id="KW-0804">Transcription</keyword>
<keyword evidence="1" id="KW-0805">Transcription regulation</keyword>
<reference evidence="6 7" key="1">
    <citation type="submission" date="2018-06" db="EMBL/GenBank/DDBJ databases">
        <title>Streptacidiphilus pinicola sp. nov., isolated from pine grove soil.</title>
        <authorList>
            <person name="Roh S.G."/>
            <person name="Park S."/>
            <person name="Kim M.-K."/>
            <person name="Yun B.-R."/>
            <person name="Park J."/>
            <person name="Kim M.J."/>
            <person name="Kim Y.S."/>
            <person name="Kim S.B."/>
        </authorList>
    </citation>
    <scope>NUCLEOTIDE SEQUENCE [LARGE SCALE GENOMIC DNA]</scope>
    <source>
        <strain evidence="6 7">MMS16-CNU450</strain>
    </source>
</reference>